<accession>A0AAV7R2W5</accession>
<dbReference type="AlphaFoldDB" id="A0AAV7R2W5"/>
<dbReference type="Proteomes" id="UP001066276">
    <property type="component" value="Chromosome 6"/>
</dbReference>
<evidence type="ECO:0000313" key="4">
    <source>
        <dbReference type="Proteomes" id="UP001066276"/>
    </source>
</evidence>
<sequence>MRRILGTSWLISSVFLVRGKREMAVDSKEREFCVETADDPSVGRERGEGDVQTLNNPCTGKQGIRGTFIIYNIHEVEP</sequence>
<organism evidence="3 4">
    <name type="scientific">Pleurodeles waltl</name>
    <name type="common">Iberian ribbed newt</name>
    <dbReference type="NCBI Taxonomy" id="8319"/>
    <lineage>
        <taxon>Eukaryota</taxon>
        <taxon>Metazoa</taxon>
        <taxon>Chordata</taxon>
        <taxon>Craniata</taxon>
        <taxon>Vertebrata</taxon>
        <taxon>Euteleostomi</taxon>
        <taxon>Amphibia</taxon>
        <taxon>Batrachia</taxon>
        <taxon>Caudata</taxon>
        <taxon>Salamandroidea</taxon>
        <taxon>Salamandridae</taxon>
        <taxon>Pleurodelinae</taxon>
        <taxon>Pleurodeles</taxon>
    </lineage>
</organism>
<proteinExistence type="predicted"/>
<keyword evidence="4" id="KW-1185">Reference proteome</keyword>
<name>A0AAV7R2W5_PLEWA</name>
<evidence type="ECO:0000256" key="2">
    <source>
        <dbReference type="SAM" id="SignalP"/>
    </source>
</evidence>
<dbReference type="EMBL" id="JANPWB010000010">
    <property type="protein sequence ID" value="KAJ1145093.1"/>
    <property type="molecule type" value="Genomic_DNA"/>
</dbReference>
<feature type="signal peptide" evidence="2">
    <location>
        <begin position="1"/>
        <end position="19"/>
    </location>
</feature>
<evidence type="ECO:0000313" key="3">
    <source>
        <dbReference type="EMBL" id="KAJ1145093.1"/>
    </source>
</evidence>
<evidence type="ECO:0000256" key="1">
    <source>
        <dbReference type="SAM" id="MobiDB-lite"/>
    </source>
</evidence>
<gene>
    <name evidence="3" type="ORF">NDU88_011385</name>
</gene>
<reference evidence="3" key="1">
    <citation type="journal article" date="2022" name="bioRxiv">
        <title>Sequencing and chromosome-scale assembly of the giantPleurodeles waltlgenome.</title>
        <authorList>
            <person name="Brown T."/>
            <person name="Elewa A."/>
            <person name="Iarovenko S."/>
            <person name="Subramanian E."/>
            <person name="Araus A.J."/>
            <person name="Petzold A."/>
            <person name="Susuki M."/>
            <person name="Suzuki K.-i.T."/>
            <person name="Hayashi T."/>
            <person name="Toyoda A."/>
            <person name="Oliveira C."/>
            <person name="Osipova E."/>
            <person name="Leigh N.D."/>
            <person name="Simon A."/>
            <person name="Yun M.H."/>
        </authorList>
    </citation>
    <scope>NUCLEOTIDE SEQUENCE</scope>
    <source>
        <strain evidence="3">20211129_DDA</strain>
        <tissue evidence="3">Liver</tissue>
    </source>
</reference>
<protein>
    <submittedName>
        <fullName evidence="3">Uncharacterized protein</fullName>
    </submittedName>
</protein>
<keyword evidence="2" id="KW-0732">Signal</keyword>
<feature type="region of interest" description="Disordered" evidence="1">
    <location>
        <begin position="37"/>
        <end position="57"/>
    </location>
</feature>
<comment type="caution">
    <text evidence="3">The sequence shown here is derived from an EMBL/GenBank/DDBJ whole genome shotgun (WGS) entry which is preliminary data.</text>
</comment>
<feature type="chain" id="PRO_5043328152" evidence="2">
    <location>
        <begin position="20"/>
        <end position="78"/>
    </location>
</feature>